<gene>
    <name evidence="2" type="ORF">SAMN05660226_00119</name>
</gene>
<reference evidence="2 3" key="1">
    <citation type="submission" date="2017-02" db="EMBL/GenBank/DDBJ databases">
        <authorList>
            <person name="Peterson S.W."/>
        </authorList>
    </citation>
    <scope>NUCLEOTIDE SEQUENCE [LARGE SCALE GENOMIC DNA]</scope>
    <source>
        <strain evidence="2 3">DSM 22899</strain>
    </source>
</reference>
<protein>
    <submittedName>
        <fullName evidence="2">GLPGLI family protein</fullName>
    </submittedName>
</protein>
<dbReference type="NCBIfam" id="TIGR01200">
    <property type="entry name" value="GLPGLI"/>
    <property type="match status" value="1"/>
</dbReference>
<keyword evidence="3" id="KW-1185">Reference proteome</keyword>
<dbReference type="EMBL" id="FUYS01000001">
    <property type="protein sequence ID" value="SKB26440.1"/>
    <property type="molecule type" value="Genomic_DNA"/>
</dbReference>
<evidence type="ECO:0000313" key="2">
    <source>
        <dbReference type="EMBL" id="SKB26440.1"/>
    </source>
</evidence>
<dbReference type="Proteomes" id="UP000190541">
    <property type="component" value="Unassembled WGS sequence"/>
</dbReference>
<dbReference type="STRING" id="623280.SAMN05660226_00119"/>
<name>A0A1T4ZUM9_9SPHI</name>
<proteinExistence type="predicted"/>
<dbReference type="InterPro" id="IPR005901">
    <property type="entry name" value="GLPGLI"/>
</dbReference>
<keyword evidence="1" id="KW-0732">Signal</keyword>
<organism evidence="2 3">
    <name type="scientific">Parapedobacter luteus</name>
    <dbReference type="NCBI Taxonomy" id="623280"/>
    <lineage>
        <taxon>Bacteria</taxon>
        <taxon>Pseudomonadati</taxon>
        <taxon>Bacteroidota</taxon>
        <taxon>Sphingobacteriia</taxon>
        <taxon>Sphingobacteriales</taxon>
        <taxon>Sphingobacteriaceae</taxon>
        <taxon>Parapedobacter</taxon>
    </lineage>
</organism>
<dbReference type="RefSeq" id="WP_079714864.1">
    <property type="nucleotide sequence ID" value="NZ_FUYS01000001.1"/>
</dbReference>
<accession>A0A1T4ZUM9</accession>
<dbReference type="Pfam" id="PF09697">
    <property type="entry name" value="Porph_ging"/>
    <property type="match status" value="1"/>
</dbReference>
<dbReference type="OrthoDB" id="1440774at2"/>
<dbReference type="AlphaFoldDB" id="A0A1T4ZUM9"/>
<evidence type="ECO:0000313" key="3">
    <source>
        <dbReference type="Proteomes" id="UP000190541"/>
    </source>
</evidence>
<feature type="signal peptide" evidence="1">
    <location>
        <begin position="1"/>
        <end position="18"/>
    </location>
</feature>
<sequence length="276" mass="32003">MIRVILISYFLLVISASAQENPITFDKEIIYKVVYQPDSTNKDDTKDEYAELRLNDTVSIFRTIATGRLDSAAHNAQKGNSGGLPSSFYADNITDIHYTIVKKKDSIIHQEVLHPDLFHSYYYSEPKDILKWEIKPDTMIIENMLCQKATVALGGRKWIAWFAQDIPLPEGPYKFCNLPGLILSAYDDQGHWRFDIITINLNKHGKSWLHTPNGPPPLNTNKKDFFEKKVYLRANLFELLSAEGRFRGVKPERLEKTRKFYQNESNRDNNWIELYP</sequence>
<feature type="chain" id="PRO_5012436806" evidence="1">
    <location>
        <begin position="19"/>
        <end position="276"/>
    </location>
</feature>
<evidence type="ECO:0000256" key="1">
    <source>
        <dbReference type="SAM" id="SignalP"/>
    </source>
</evidence>